<keyword evidence="4" id="KW-0862">Zinc</keyword>
<dbReference type="InterPro" id="IPR001214">
    <property type="entry name" value="SET_dom"/>
</dbReference>
<dbReference type="Proteomes" id="UP000695562">
    <property type="component" value="Unassembled WGS sequence"/>
</dbReference>
<dbReference type="Pfam" id="PF01753">
    <property type="entry name" value="zf-MYND"/>
    <property type="match status" value="1"/>
</dbReference>
<evidence type="ECO:0000256" key="4">
    <source>
        <dbReference type="ARBA" id="ARBA00022833"/>
    </source>
</evidence>
<dbReference type="OrthoDB" id="265717at2759"/>
<evidence type="ECO:0000256" key="2">
    <source>
        <dbReference type="ARBA" id="ARBA00022723"/>
    </source>
</evidence>
<evidence type="ECO:0000259" key="7">
    <source>
        <dbReference type="PROSITE" id="PS50865"/>
    </source>
</evidence>
<feature type="domain" description="MYND-type" evidence="7">
    <location>
        <begin position="13"/>
        <end position="57"/>
    </location>
</feature>
<dbReference type="Pfam" id="PF00856">
    <property type="entry name" value="SET"/>
    <property type="match status" value="1"/>
</dbReference>
<dbReference type="GO" id="GO:0008270">
    <property type="term" value="F:zinc ion binding"/>
    <property type="evidence" value="ECO:0007669"/>
    <property type="project" value="UniProtKB-KW"/>
</dbReference>
<organism evidence="8 9">
    <name type="scientific">Polysphondylium violaceum</name>
    <dbReference type="NCBI Taxonomy" id="133409"/>
    <lineage>
        <taxon>Eukaryota</taxon>
        <taxon>Amoebozoa</taxon>
        <taxon>Evosea</taxon>
        <taxon>Eumycetozoa</taxon>
        <taxon>Dictyostelia</taxon>
        <taxon>Dictyosteliales</taxon>
        <taxon>Dictyosteliaceae</taxon>
        <taxon>Polysphondylium</taxon>
    </lineage>
</organism>
<dbReference type="AlphaFoldDB" id="A0A8J4UVZ4"/>
<dbReference type="EMBL" id="AJWJ01000721">
    <property type="protein sequence ID" value="KAF2069195.1"/>
    <property type="molecule type" value="Genomic_DNA"/>
</dbReference>
<dbReference type="PROSITE" id="PS50280">
    <property type="entry name" value="SET"/>
    <property type="match status" value="1"/>
</dbReference>
<evidence type="ECO:0000256" key="1">
    <source>
        <dbReference type="ARBA" id="ARBA00004038"/>
    </source>
</evidence>
<evidence type="ECO:0000313" key="9">
    <source>
        <dbReference type="Proteomes" id="UP000695562"/>
    </source>
</evidence>
<evidence type="ECO:0000256" key="3">
    <source>
        <dbReference type="ARBA" id="ARBA00022771"/>
    </source>
</evidence>
<dbReference type="Gene3D" id="2.170.270.10">
    <property type="entry name" value="SET domain"/>
    <property type="match status" value="1"/>
</dbReference>
<sequence length="333" mass="38590">MDINTDNQNKRHCAFCLKEIQGNEIKRCGKCQARAYCSRECQVDDWSGKGQNHKLWCDERVCEEDIDWDIRIAEGKGLGLFAKRDIPRYTKILVDKGYHSRKEVPQPLLESLMPHSGSLAAKWDFNNMYSSEGGENLGVRVSRLNHDCNNNATFKYIPDLKVFIIVSIVDIAKDQEITIQYQSFNDVSKDAKYRNVRLMILNEKWGIKCQADCVCRDKAVRLRIEKAHQVDKVIPSLLKFAENDIKAKLKVIDDNIEVIQELGGCPISLIRPYYDGFQIAILNQKTVPLSTKYIDKLIEYSEIINSKHSEEHKTFLKYKENPRNHRNYCLKNI</sequence>
<dbReference type="Gene3D" id="6.10.140.2220">
    <property type="match status" value="1"/>
</dbReference>
<dbReference type="PANTHER" id="PTHR47332">
    <property type="entry name" value="SET DOMAIN-CONTAINING PROTEIN 5"/>
    <property type="match status" value="1"/>
</dbReference>
<name>A0A8J4UVZ4_9MYCE</name>
<feature type="domain" description="SET" evidence="6">
    <location>
        <begin position="59"/>
        <end position="182"/>
    </location>
</feature>
<dbReference type="SUPFAM" id="SSF82199">
    <property type="entry name" value="SET domain"/>
    <property type="match status" value="1"/>
</dbReference>
<reference evidence="8" key="1">
    <citation type="submission" date="2020-01" db="EMBL/GenBank/DDBJ databases">
        <title>Development of genomics and gene disruption for Polysphondylium violaceum indicates a role for the polyketide synthase stlB in stalk morphogenesis.</title>
        <authorList>
            <person name="Narita B."/>
            <person name="Kawabe Y."/>
            <person name="Kin K."/>
            <person name="Saito T."/>
            <person name="Gibbs R."/>
            <person name="Kuspa A."/>
            <person name="Muzny D."/>
            <person name="Queller D."/>
            <person name="Richards S."/>
            <person name="Strassman J."/>
            <person name="Sucgang R."/>
            <person name="Worley K."/>
            <person name="Schaap P."/>
        </authorList>
    </citation>
    <scope>NUCLEOTIDE SEQUENCE</scope>
    <source>
        <strain evidence="8">QSvi11</strain>
    </source>
</reference>
<gene>
    <name evidence="8" type="ORF">CYY_009485</name>
</gene>
<keyword evidence="3 5" id="KW-0863">Zinc-finger</keyword>
<dbReference type="InterPro" id="IPR046341">
    <property type="entry name" value="SET_dom_sf"/>
</dbReference>
<evidence type="ECO:0000256" key="5">
    <source>
        <dbReference type="PROSITE-ProRule" id="PRU00134"/>
    </source>
</evidence>
<evidence type="ECO:0008006" key="10">
    <source>
        <dbReference type="Google" id="ProtNLM"/>
    </source>
</evidence>
<keyword evidence="2" id="KW-0479">Metal-binding</keyword>
<dbReference type="InterPro" id="IPR002893">
    <property type="entry name" value="Znf_MYND"/>
</dbReference>
<dbReference type="PROSITE" id="PS50865">
    <property type="entry name" value="ZF_MYND_2"/>
    <property type="match status" value="1"/>
</dbReference>
<evidence type="ECO:0000259" key="6">
    <source>
        <dbReference type="PROSITE" id="PS50280"/>
    </source>
</evidence>
<accession>A0A8J4UVZ4</accession>
<evidence type="ECO:0000313" key="8">
    <source>
        <dbReference type="EMBL" id="KAF2069195.1"/>
    </source>
</evidence>
<keyword evidence="9" id="KW-1185">Reference proteome</keyword>
<dbReference type="InterPro" id="IPR053185">
    <property type="entry name" value="SET_domain_protein"/>
</dbReference>
<protein>
    <recommendedName>
        <fullName evidence="10">MYND-type domain-containing protein</fullName>
    </recommendedName>
</protein>
<comment type="caution">
    <text evidence="8">The sequence shown here is derived from an EMBL/GenBank/DDBJ whole genome shotgun (WGS) entry which is preliminary data.</text>
</comment>
<dbReference type="SUPFAM" id="SSF144232">
    <property type="entry name" value="HIT/MYND zinc finger-like"/>
    <property type="match status" value="1"/>
</dbReference>
<proteinExistence type="predicted"/>
<comment type="function">
    <text evidence="1">Probable methyltransferase.</text>
</comment>
<dbReference type="PANTHER" id="PTHR47332:SF4">
    <property type="entry name" value="SET DOMAIN-CONTAINING PROTEIN 5"/>
    <property type="match status" value="1"/>
</dbReference>